<dbReference type="Pfam" id="PF00226">
    <property type="entry name" value="DnaJ"/>
    <property type="match status" value="1"/>
</dbReference>
<accession>A0AAE1Z5L4</accession>
<organism evidence="3 4">
    <name type="scientific">Schistosoma mekongi</name>
    <name type="common">Parasitic worm</name>
    <dbReference type="NCBI Taxonomy" id="38744"/>
    <lineage>
        <taxon>Eukaryota</taxon>
        <taxon>Metazoa</taxon>
        <taxon>Spiralia</taxon>
        <taxon>Lophotrochozoa</taxon>
        <taxon>Platyhelminthes</taxon>
        <taxon>Trematoda</taxon>
        <taxon>Digenea</taxon>
        <taxon>Strigeidida</taxon>
        <taxon>Schistosomatoidea</taxon>
        <taxon>Schistosomatidae</taxon>
        <taxon>Schistosoma</taxon>
    </lineage>
</organism>
<dbReference type="InterPro" id="IPR051938">
    <property type="entry name" value="Apopto_cytoskel_mod"/>
</dbReference>
<dbReference type="SUPFAM" id="SSF46565">
    <property type="entry name" value="Chaperone J-domain"/>
    <property type="match status" value="1"/>
</dbReference>
<reference evidence="3" key="1">
    <citation type="submission" date="2022-04" db="EMBL/GenBank/DDBJ databases">
        <authorList>
            <person name="Xu L."/>
            <person name="Lv Z."/>
        </authorList>
    </citation>
    <scope>NUCLEOTIDE SEQUENCE</scope>
    <source>
        <strain evidence="3">LV_2022a</strain>
    </source>
</reference>
<evidence type="ECO:0000259" key="2">
    <source>
        <dbReference type="PROSITE" id="PS50076"/>
    </source>
</evidence>
<proteinExistence type="predicted"/>
<dbReference type="PROSITE" id="PS50076">
    <property type="entry name" value="DNAJ_2"/>
    <property type="match status" value="1"/>
</dbReference>
<dbReference type="CDD" id="cd06257">
    <property type="entry name" value="DnaJ"/>
    <property type="match status" value="1"/>
</dbReference>
<protein>
    <recommendedName>
        <fullName evidence="2">J domain-containing protein</fullName>
    </recommendedName>
</protein>
<dbReference type="Proteomes" id="UP001292079">
    <property type="component" value="Unassembled WGS sequence"/>
</dbReference>
<reference evidence="3" key="2">
    <citation type="journal article" date="2023" name="Infect Dis Poverty">
        <title>Chromosome-scale genome of the human blood fluke Schistosoma mekongi and its implications for public health.</title>
        <authorList>
            <person name="Zhou M."/>
            <person name="Xu L."/>
            <person name="Xu D."/>
            <person name="Chen W."/>
            <person name="Khan J."/>
            <person name="Hu Y."/>
            <person name="Huang H."/>
            <person name="Wei H."/>
            <person name="Zhang Y."/>
            <person name="Chusongsang P."/>
            <person name="Tanasarnprasert K."/>
            <person name="Hu X."/>
            <person name="Limpanont Y."/>
            <person name="Lv Z."/>
        </authorList>
    </citation>
    <scope>NUCLEOTIDE SEQUENCE</scope>
    <source>
        <strain evidence="3">LV_2022a</strain>
    </source>
</reference>
<feature type="domain" description="J" evidence="2">
    <location>
        <begin position="35"/>
        <end position="99"/>
    </location>
</feature>
<dbReference type="InterPro" id="IPR001623">
    <property type="entry name" value="DnaJ_domain"/>
</dbReference>
<sequence length="161" mass="18831">MVSYVFLFTLGRTKYLNNTFRWVSKRCNTSAEIKDYYDILKVKCTATPEEIKAAYLNLSKKYHPDRRVDDEAKIRFSDIREAYSVLGKPGSRQEYDTERKIKAFAADVFRMRYPQPPPDLDEVGLKAYENEMRSPNYLFTSYRFIYSPSSHSLVVMASTTT</sequence>
<evidence type="ECO:0000256" key="1">
    <source>
        <dbReference type="ARBA" id="ARBA00023186"/>
    </source>
</evidence>
<dbReference type="PANTHER" id="PTHR44145:SF3">
    <property type="entry name" value="DNAJ HOMOLOG SUBFAMILY A MEMBER 3, MITOCHONDRIAL"/>
    <property type="match status" value="1"/>
</dbReference>
<dbReference type="InterPro" id="IPR036869">
    <property type="entry name" value="J_dom_sf"/>
</dbReference>
<evidence type="ECO:0000313" key="3">
    <source>
        <dbReference type="EMBL" id="KAK4467279.1"/>
    </source>
</evidence>
<dbReference type="EMBL" id="JALJAT010000444">
    <property type="protein sequence ID" value="KAK4467279.1"/>
    <property type="molecule type" value="Genomic_DNA"/>
</dbReference>
<dbReference type="AlphaFoldDB" id="A0AAE1Z5L4"/>
<dbReference type="SMART" id="SM00271">
    <property type="entry name" value="DnaJ"/>
    <property type="match status" value="1"/>
</dbReference>
<gene>
    <name evidence="3" type="ORF">MN116_008999</name>
</gene>
<keyword evidence="4" id="KW-1185">Reference proteome</keyword>
<dbReference type="PANTHER" id="PTHR44145">
    <property type="entry name" value="DNAJ HOMOLOG SUBFAMILY A MEMBER 3, MITOCHONDRIAL"/>
    <property type="match status" value="1"/>
</dbReference>
<name>A0AAE1Z5L4_SCHME</name>
<dbReference type="PRINTS" id="PR00625">
    <property type="entry name" value="JDOMAIN"/>
</dbReference>
<dbReference type="Gene3D" id="1.10.287.110">
    <property type="entry name" value="DnaJ domain"/>
    <property type="match status" value="1"/>
</dbReference>
<comment type="caution">
    <text evidence="3">The sequence shown here is derived from an EMBL/GenBank/DDBJ whole genome shotgun (WGS) entry which is preliminary data.</text>
</comment>
<evidence type="ECO:0000313" key="4">
    <source>
        <dbReference type="Proteomes" id="UP001292079"/>
    </source>
</evidence>
<keyword evidence="1" id="KW-0143">Chaperone</keyword>